<keyword evidence="3 4" id="KW-0234">DNA repair</keyword>
<dbReference type="Proteomes" id="UP000010866">
    <property type="component" value="Chromosome"/>
</dbReference>
<comment type="function">
    <text evidence="4">This protein is involved in the repair of mismatches in DNA. It is required for dam-dependent methyl-directed DNA mismatch repair. May act as a 'molecular matchmaker', a protein that promotes the formation of a stable complex between two or more DNA-binding proteins in an ATP-dependent manner without itself being part of a final effector complex.</text>
</comment>
<evidence type="ECO:0000259" key="7">
    <source>
        <dbReference type="SMART" id="SM01340"/>
    </source>
</evidence>
<feature type="domain" description="DNA mismatch repair protein S5" evidence="7">
    <location>
        <begin position="218"/>
        <end position="336"/>
    </location>
</feature>
<dbReference type="InterPro" id="IPR014790">
    <property type="entry name" value="MutL_C"/>
</dbReference>
<dbReference type="EMBL" id="CP003362">
    <property type="protein sequence ID" value="AGB50454.1"/>
    <property type="molecule type" value="Genomic_DNA"/>
</dbReference>
<dbReference type="Gene3D" id="3.30.230.10">
    <property type="match status" value="1"/>
</dbReference>
<dbReference type="Gene3D" id="3.30.565.10">
    <property type="entry name" value="Histidine kinase-like ATPase, C-terminal domain"/>
    <property type="match status" value="1"/>
</dbReference>
<feature type="region of interest" description="Disordered" evidence="5">
    <location>
        <begin position="380"/>
        <end position="400"/>
    </location>
</feature>
<dbReference type="PANTHER" id="PTHR10073">
    <property type="entry name" value="DNA MISMATCH REPAIR PROTEIN MLH, PMS, MUTL"/>
    <property type="match status" value="1"/>
</dbReference>
<dbReference type="SUPFAM" id="SSF55874">
    <property type="entry name" value="ATPase domain of HSP90 chaperone/DNA topoisomerase II/histidine kinase"/>
    <property type="match status" value="1"/>
</dbReference>
<keyword evidence="9" id="KW-1185">Reference proteome</keyword>
<dbReference type="SUPFAM" id="SSF54211">
    <property type="entry name" value="Ribosomal protein S5 domain 2-like"/>
    <property type="match status" value="1"/>
</dbReference>
<dbReference type="NCBIfam" id="TIGR00585">
    <property type="entry name" value="mutl"/>
    <property type="match status" value="1"/>
</dbReference>
<dbReference type="InterPro" id="IPR036890">
    <property type="entry name" value="HATPase_C_sf"/>
</dbReference>
<comment type="similarity">
    <text evidence="1 4">Belongs to the DNA mismatch repair MutL/HexB family.</text>
</comment>
<dbReference type="InterPro" id="IPR014762">
    <property type="entry name" value="DNA_mismatch_repair_CS"/>
</dbReference>
<dbReference type="HAMAP" id="MF_00149">
    <property type="entry name" value="DNA_mis_repair"/>
    <property type="match status" value="1"/>
</dbReference>
<dbReference type="OrthoDB" id="146201at2157"/>
<evidence type="ECO:0000256" key="1">
    <source>
        <dbReference type="ARBA" id="ARBA00006082"/>
    </source>
</evidence>
<dbReference type="PROSITE" id="PS00058">
    <property type="entry name" value="DNA_MISMATCH_REPAIR_1"/>
    <property type="match status" value="1"/>
</dbReference>
<evidence type="ECO:0000259" key="6">
    <source>
        <dbReference type="SMART" id="SM00853"/>
    </source>
</evidence>
<dbReference type="GO" id="GO:0030983">
    <property type="term" value="F:mismatched DNA binding"/>
    <property type="evidence" value="ECO:0007669"/>
    <property type="project" value="InterPro"/>
</dbReference>
<evidence type="ECO:0000256" key="3">
    <source>
        <dbReference type="ARBA" id="ARBA00023204"/>
    </source>
</evidence>
<dbReference type="InterPro" id="IPR013507">
    <property type="entry name" value="DNA_mismatch_S5_2-like"/>
</dbReference>
<dbReference type="Pfam" id="PF01119">
    <property type="entry name" value="DNA_mis_repair"/>
    <property type="match status" value="1"/>
</dbReference>
<dbReference type="GO" id="GO:0140664">
    <property type="term" value="F:ATP-dependent DNA damage sensor activity"/>
    <property type="evidence" value="ECO:0007669"/>
    <property type="project" value="InterPro"/>
</dbReference>
<dbReference type="CDD" id="cd16926">
    <property type="entry name" value="HATPase_MutL-MLH-PMS-like"/>
    <property type="match status" value="1"/>
</dbReference>
<name>L0L2E3_METHD</name>
<keyword evidence="2 4" id="KW-0227">DNA damage</keyword>
<gene>
    <name evidence="4" type="primary">mutL</name>
    <name evidence="8" type="ordered locus">Metho_2295</name>
</gene>
<dbReference type="AlphaFoldDB" id="L0L2E3"/>
<evidence type="ECO:0000256" key="5">
    <source>
        <dbReference type="SAM" id="MobiDB-lite"/>
    </source>
</evidence>
<evidence type="ECO:0000313" key="8">
    <source>
        <dbReference type="EMBL" id="AGB50454.1"/>
    </source>
</evidence>
<protein>
    <recommendedName>
        <fullName evidence="4">DNA mismatch repair protein MutL</fullName>
    </recommendedName>
</protein>
<proteinExistence type="inferred from homology"/>
<evidence type="ECO:0000256" key="4">
    <source>
        <dbReference type="HAMAP-Rule" id="MF_00149"/>
    </source>
</evidence>
<reference evidence="8 9" key="1">
    <citation type="submission" date="2012-02" db="EMBL/GenBank/DDBJ databases">
        <title>Complete sequence of chromosome of Methanomethylovorans hollandica DSM 15978.</title>
        <authorList>
            <person name="Lucas S."/>
            <person name="Copeland A."/>
            <person name="Lapidus A."/>
            <person name="Glavina del Rio T."/>
            <person name="Dalin E."/>
            <person name="Tice H."/>
            <person name="Bruce D."/>
            <person name="Goodwin L."/>
            <person name="Pitluck S."/>
            <person name="Peters L."/>
            <person name="Mikhailova N."/>
            <person name="Held B."/>
            <person name="Kyrpides N."/>
            <person name="Mavromatis K."/>
            <person name="Ivanova N."/>
            <person name="Brettin T."/>
            <person name="Detter J.C."/>
            <person name="Han C."/>
            <person name="Larimer F."/>
            <person name="Land M."/>
            <person name="Hauser L."/>
            <person name="Markowitz V."/>
            <person name="Cheng J.-F."/>
            <person name="Hugenholtz P."/>
            <person name="Woyke T."/>
            <person name="Wu D."/>
            <person name="Spring S."/>
            <person name="Schroeder M."/>
            <person name="Brambilla E."/>
            <person name="Klenk H.-P."/>
            <person name="Eisen J.A."/>
        </authorList>
    </citation>
    <scope>NUCLEOTIDE SEQUENCE [LARGE SCALE GENOMIC DNA]</scope>
    <source>
        <strain evidence="9">DSM 15978 / NBRC 107637 / DMS1</strain>
    </source>
</reference>
<dbReference type="GO" id="GO:0006298">
    <property type="term" value="P:mismatch repair"/>
    <property type="evidence" value="ECO:0007669"/>
    <property type="project" value="UniProtKB-UniRule"/>
</dbReference>
<dbReference type="GO" id="GO:0016887">
    <property type="term" value="F:ATP hydrolysis activity"/>
    <property type="evidence" value="ECO:0007669"/>
    <property type="project" value="InterPro"/>
</dbReference>
<dbReference type="FunFam" id="3.30.565.10:FF:000003">
    <property type="entry name" value="DNA mismatch repair endonuclease MutL"/>
    <property type="match status" value="1"/>
</dbReference>
<evidence type="ECO:0000313" key="9">
    <source>
        <dbReference type="Proteomes" id="UP000010866"/>
    </source>
</evidence>
<dbReference type="RefSeq" id="WP_015325619.1">
    <property type="nucleotide sequence ID" value="NC_019977.1"/>
</dbReference>
<dbReference type="InterPro" id="IPR020667">
    <property type="entry name" value="DNA_mismatch_repair_MutL"/>
</dbReference>
<dbReference type="InterPro" id="IPR042120">
    <property type="entry name" value="MutL_C_dimsub"/>
</dbReference>
<dbReference type="GO" id="GO:0005524">
    <property type="term" value="F:ATP binding"/>
    <property type="evidence" value="ECO:0007669"/>
    <property type="project" value="InterPro"/>
</dbReference>
<dbReference type="GeneID" id="14408373"/>
<dbReference type="STRING" id="867904.Metho_2295"/>
<dbReference type="KEGG" id="mhz:Metho_2295"/>
<dbReference type="Pfam" id="PF08676">
    <property type="entry name" value="MutL_C"/>
    <property type="match status" value="1"/>
</dbReference>
<evidence type="ECO:0000256" key="2">
    <source>
        <dbReference type="ARBA" id="ARBA00022763"/>
    </source>
</evidence>
<dbReference type="InterPro" id="IPR042121">
    <property type="entry name" value="MutL_C_regsub"/>
</dbReference>
<dbReference type="InterPro" id="IPR014721">
    <property type="entry name" value="Ribsml_uS5_D2-typ_fold_subgr"/>
</dbReference>
<accession>L0L2E3</accession>
<dbReference type="SMART" id="SM00853">
    <property type="entry name" value="MutL_C"/>
    <property type="match status" value="1"/>
</dbReference>
<sequence length="612" mass="68289">MVDDACDVDSNRIHLLDDDTISKIAAGEVIERPASAVKELLDNSIDAGATEIKVEIEGSGVKRIAVRDNGHGMSHMDASMAFKKHATSKLTSIDDLELVRTLGFRGEALSSMAAVAKVILITRRGWDVAGTKVMVDSNGVESVSEVGAPTGTTVEVADLFHSTPARRKYLKSSRTELAHITEFVTNYAIAHPDISFTLLNEGKVVLRSPATNNMFDNIVHIHGAEVARLLVSVVWENDLVKISGYISKPELSRSGSDLQSFYINGRSITSKAISNAIRLGYYTLLPKGRYPAAFLKLEIDPRIVDVNVHPRKTEVRLSHEKEIMEAVTAAVENALSSNHLVPEIKVKYKPSPVQKVLYEHKSEEETKLQNKAQDKVYLGSRVLEEPTPYHPPPKDTERRLKASARLQSRLESSSREEESAFVADDVKVMGQFGDLYVIAEVEKKLLLIDQHAAHERVMYERVMDSRDMGWQELLNPVTLELNPKERVILEEFIPYLEEVGFSISEFGPDTYVVTTVPTIFGRMESPDVVHDIVSDLLSVGRIKDDTEIYDHVFSTMACRAAIKAGAVCNKEQMADLIRQLKKCKNPYTCPHGRPTMLSFTREELDRMFKRTG</sequence>
<dbReference type="Pfam" id="PF13589">
    <property type="entry name" value="HATPase_c_3"/>
    <property type="match status" value="1"/>
</dbReference>
<dbReference type="GO" id="GO:0032300">
    <property type="term" value="C:mismatch repair complex"/>
    <property type="evidence" value="ECO:0007669"/>
    <property type="project" value="InterPro"/>
</dbReference>
<dbReference type="CDD" id="cd00782">
    <property type="entry name" value="MutL_Trans"/>
    <property type="match status" value="1"/>
</dbReference>
<dbReference type="InterPro" id="IPR002099">
    <property type="entry name" value="MutL/Mlh/PMS"/>
</dbReference>
<dbReference type="InterPro" id="IPR037198">
    <property type="entry name" value="MutL_C_sf"/>
</dbReference>
<dbReference type="Gene3D" id="3.30.1540.20">
    <property type="entry name" value="MutL, C-terminal domain, dimerisation subdomain"/>
    <property type="match status" value="1"/>
</dbReference>
<dbReference type="InterPro" id="IPR020568">
    <property type="entry name" value="Ribosomal_Su5_D2-typ_SF"/>
</dbReference>
<dbReference type="SUPFAM" id="SSF118116">
    <property type="entry name" value="DNA mismatch repair protein MutL"/>
    <property type="match status" value="1"/>
</dbReference>
<dbReference type="SMART" id="SM01340">
    <property type="entry name" value="DNA_mis_repair"/>
    <property type="match status" value="1"/>
</dbReference>
<dbReference type="InterPro" id="IPR038973">
    <property type="entry name" value="MutL/Mlh/Pms-like"/>
</dbReference>
<dbReference type="HOGENOM" id="CLU_004131_4_1_2"/>
<dbReference type="PANTHER" id="PTHR10073:SF12">
    <property type="entry name" value="DNA MISMATCH REPAIR PROTEIN MLH1"/>
    <property type="match status" value="1"/>
</dbReference>
<dbReference type="Gene3D" id="3.30.1370.100">
    <property type="entry name" value="MutL, C-terminal domain, regulatory subdomain"/>
    <property type="match status" value="1"/>
</dbReference>
<organism evidence="8 9">
    <name type="scientific">Methanomethylovorans hollandica (strain DSM 15978 / NBRC 107637 / DMS1)</name>
    <dbReference type="NCBI Taxonomy" id="867904"/>
    <lineage>
        <taxon>Archaea</taxon>
        <taxon>Methanobacteriati</taxon>
        <taxon>Methanobacteriota</taxon>
        <taxon>Stenosarchaea group</taxon>
        <taxon>Methanomicrobia</taxon>
        <taxon>Methanosarcinales</taxon>
        <taxon>Methanosarcinaceae</taxon>
        <taxon>Methanomethylovorans</taxon>
    </lineage>
</organism>
<feature type="domain" description="MutL C-terminal dimerisation" evidence="6">
    <location>
        <begin position="428"/>
        <end position="568"/>
    </location>
</feature>